<protein>
    <submittedName>
        <fullName evidence="1">Uncharacterized protein</fullName>
    </submittedName>
</protein>
<sequence length="55" mass="6444">VREEDRSFLAVLDDSFTFRYAVNGVNFDCLYYRTSFRNLSNNINYTNDATPTISH</sequence>
<dbReference type="EMBL" id="CACSLK010009039">
    <property type="protein sequence ID" value="CAA0811638.1"/>
    <property type="molecule type" value="Genomic_DNA"/>
</dbReference>
<organism evidence="1 2">
    <name type="scientific">Striga hermonthica</name>
    <name type="common">Purple witchweed</name>
    <name type="synonym">Buchnera hermonthica</name>
    <dbReference type="NCBI Taxonomy" id="68872"/>
    <lineage>
        <taxon>Eukaryota</taxon>
        <taxon>Viridiplantae</taxon>
        <taxon>Streptophyta</taxon>
        <taxon>Embryophyta</taxon>
        <taxon>Tracheophyta</taxon>
        <taxon>Spermatophyta</taxon>
        <taxon>Magnoliopsida</taxon>
        <taxon>eudicotyledons</taxon>
        <taxon>Gunneridae</taxon>
        <taxon>Pentapetalae</taxon>
        <taxon>asterids</taxon>
        <taxon>lamiids</taxon>
        <taxon>Lamiales</taxon>
        <taxon>Orobanchaceae</taxon>
        <taxon>Buchnereae</taxon>
        <taxon>Striga</taxon>
    </lineage>
</organism>
<feature type="non-terminal residue" evidence="1">
    <location>
        <position position="1"/>
    </location>
</feature>
<dbReference type="Proteomes" id="UP001153555">
    <property type="component" value="Unassembled WGS sequence"/>
</dbReference>
<accession>A0A9N7MS09</accession>
<evidence type="ECO:0000313" key="1">
    <source>
        <dbReference type="EMBL" id="CAA0811638.1"/>
    </source>
</evidence>
<keyword evidence="2" id="KW-1185">Reference proteome</keyword>
<gene>
    <name evidence="1" type="ORF">SHERM_12636</name>
</gene>
<comment type="caution">
    <text evidence="1">The sequence shown here is derived from an EMBL/GenBank/DDBJ whole genome shotgun (WGS) entry which is preliminary data.</text>
</comment>
<reference evidence="1" key="1">
    <citation type="submission" date="2019-12" db="EMBL/GenBank/DDBJ databases">
        <authorList>
            <person name="Scholes J."/>
        </authorList>
    </citation>
    <scope>NUCLEOTIDE SEQUENCE</scope>
</reference>
<feature type="non-terminal residue" evidence="1">
    <location>
        <position position="55"/>
    </location>
</feature>
<evidence type="ECO:0000313" key="2">
    <source>
        <dbReference type="Proteomes" id="UP001153555"/>
    </source>
</evidence>
<dbReference type="AlphaFoldDB" id="A0A9N7MS09"/>
<proteinExistence type="predicted"/>
<name>A0A9N7MS09_STRHE</name>